<gene>
    <name evidence="2" type="ORF">FWK35_00016434</name>
</gene>
<dbReference type="Proteomes" id="UP000478052">
    <property type="component" value="Unassembled WGS sequence"/>
</dbReference>
<dbReference type="AlphaFoldDB" id="A0A6G0Z7Y7"/>
<evidence type="ECO:0000256" key="1">
    <source>
        <dbReference type="SAM" id="MobiDB-lite"/>
    </source>
</evidence>
<protein>
    <submittedName>
        <fullName evidence="2">Uncharacterized protein</fullName>
    </submittedName>
</protein>
<comment type="caution">
    <text evidence="2">The sequence shown here is derived from an EMBL/GenBank/DDBJ whole genome shotgun (WGS) entry which is preliminary data.</text>
</comment>
<proteinExistence type="predicted"/>
<organism evidence="2 3">
    <name type="scientific">Aphis craccivora</name>
    <name type="common">Cowpea aphid</name>
    <dbReference type="NCBI Taxonomy" id="307492"/>
    <lineage>
        <taxon>Eukaryota</taxon>
        <taxon>Metazoa</taxon>
        <taxon>Ecdysozoa</taxon>
        <taxon>Arthropoda</taxon>
        <taxon>Hexapoda</taxon>
        <taxon>Insecta</taxon>
        <taxon>Pterygota</taxon>
        <taxon>Neoptera</taxon>
        <taxon>Paraneoptera</taxon>
        <taxon>Hemiptera</taxon>
        <taxon>Sternorrhyncha</taxon>
        <taxon>Aphidomorpha</taxon>
        <taxon>Aphidoidea</taxon>
        <taxon>Aphididae</taxon>
        <taxon>Aphidini</taxon>
        <taxon>Aphis</taxon>
        <taxon>Aphis</taxon>
    </lineage>
</organism>
<keyword evidence="3" id="KW-1185">Reference proteome</keyword>
<feature type="region of interest" description="Disordered" evidence="1">
    <location>
        <begin position="110"/>
        <end position="137"/>
    </location>
</feature>
<evidence type="ECO:0000313" key="3">
    <source>
        <dbReference type="Proteomes" id="UP000478052"/>
    </source>
</evidence>
<evidence type="ECO:0000313" key="2">
    <source>
        <dbReference type="EMBL" id="KAF0766427.1"/>
    </source>
</evidence>
<dbReference type="EMBL" id="VUJU01001194">
    <property type="protein sequence ID" value="KAF0766427.1"/>
    <property type="molecule type" value="Genomic_DNA"/>
</dbReference>
<accession>A0A6G0Z7Y7</accession>
<dbReference type="OrthoDB" id="43580at2759"/>
<sequence>MLDVLESRSQGNLKFLRDDDRYQFLLDDIDSRNRFTFITTSIDSAGSDLGQVHDAFFIGIEDEAKERLERLAASKRITPVDITKLAHQLMRQLHPTAVLNDYLDNKEHSSRVGSSCLPDNGNKLTEQSDPKLFRRPSSPFNNGLTEVLICKDVNDSNNRLKAADETNETEKRY</sequence>
<name>A0A6G0Z7Y7_APHCR</name>
<reference evidence="2 3" key="1">
    <citation type="submission" date="2019-08" db="EMBL/GenBank/DDBJ databases">
        <title>Whole genome of Aphis craccivora.</title>
        <authorList>
            <person name="Voronova N.V."/>
            <person name="Shulinski R.S."/>
            <person name="Bandarenka Y.V."/>
            <person name="Zhorov D.G."/>
            <person name="Warner D."/>
        </authorList>
    </citation>
    <scope>NUCLEOTIDE SEQUENCE [LARGE SCALE GENOMIC DNA]</scope>
    <source>
        <strain evidence="2">180601</strain>
        <tissue evidence="2">Whole Body</tissue>
    </source>
</reference>